<dbReference type="SUPFAM" id="SSF51735">
    <property type="entry name" value="NAD(P)-binding Rossmann-fold domains"/>
    <property type="match status" value="1"/>
</dbReference>
<dbReference type="AlphaFoldDB" id="I4EHQ3"/>
<dbReference type="SMART" id="SM00881">
    <property type="entry name" value="CoA_binding"/>
    <property type="match status" value="1"/>
</dbReference>
<dbReference type="Pfam" id="PF02629">
    <property type="entry name" value="CoA_binding"/>
    <property type="match status" value="1"/>
</dbReference>
<keyword evidence="1" id="KW-0436">Ligase</keyword>
<dbReference type="Gene3D" id="3.40.50.720">
    <property type="entry name" value="NAD(P)-binding Rossmann-like Domain"/>
    <property type="match status" value="1"/>
</dbReference>
<accession>I4EHQ3</accession>
<dbReference type="EMBL" id="CAGS01000248">
    <property type="protein sequence ID" value="CCF84215.1"/>
    <property type="molecule type" value="Genomic_DNA"/>
</dbReference>
<dbReference type="GO" id="GO:0009361">
    <property type="term" value="C:succinate-CoA ligase complex (ADP-forming)"/>
    <property type="evidence" value="ECO:0007669"/>
    <property type="project" value="TreeGrafter"/>
</dbReference>
<reference evidence="4 5" key="1">
    <citation type="journal article" date="2012" name="ISME J.">
        <title>Nitrification expanded: discovery, physiology and genomics of a nitrite-oxidizing bacterium from the phylum Chloroflexi.</title>
        <authorList>
            <person name="Sorokin D.Y."/>
            <person name="Lucker S."/>
            <person name="Vejmelkova D."/>
            <person name="Kostrikina N.A."/>
            <person name="Kleerebezem R."/>
            <person name="Rijpstra W.I."/>
            <person name="Damste J.S."/>
            <person name="Le Paslier D."/>
            <person name="Muyzer G."/>
            <person name="Wagner M."/>
            <person name="van Loosdrecht M.C."/>
            <person name="Daims H."/>
        </authorList>
    </citation>
    <scope>NUCLEOTIDE SEQUENCE [LARGE SCALE GENOMIC DNA]</scope>
    <source>
        <strain evidence="5">none</strain>
    </source>
</reference>
<evidence type="ECO:0000256" key="2">
    <source>
        <dbReference type="ARBA" id="ARBA00022741"/>
    </source>
</evidence>
<gene>
    <name evidence="4" type="ORF">NITHO_3210023</name>
</gene>
<dbReference type="InterPro" id="IPR003781">
    <property type="entry name" value="CoA-bd"/>
</dbReference>
<dbReference type="Proteomes" id="UP000004221">
    <property type="component" value="Unassembled WGS sequence"/>
</dbReference>
<dbReference type="PIRSF" id="PIRSF001553">
    <property type="entry name" value="SucCS_alpha"/>
    <property type="match status" value="1"/>
</dbReference>
<proteinExistence type="predicted"/>
<comment type="caution">
    <text evidence="4">The sequence shown here is derived from an EMBL/GenBank/DDBJ whole genome shotgun (WGS) entry which is preliminary data.</text>
</comment>
<name>I4EHQ3_9BACT</name>
<dbReference type="OrthoDB" id="9807196at2"/>
<evidence type="ECO:0000259" key="3">
    <source>
        <dbReference type="SMART" id="SM00881"/>
    </source>
</evidence>
<dbReference type="InterPro" id="IPR005810">
    <property type="entry name" value="CoA_lig_alpha"/>
</dbReference>
<dbReference type="GO" id="GO:0004775">
    <property type="term" value="F:succinate-CoA ligase (ADP-forming) activity"/>
    <property type="evidence" value="ECO:0007669"/>
    <property type="project" value="TreeGrafter"/>
</dbReference>
<dbReference type="GO" id="GO:0006099">
    <property type="term" value="P:tricarboxylic acid cycle"/>
    <property type="evidence" value="ECO:0007669"/>
    <property type="project" value="TreeGrafter"/>
</dbReference>
<keyword evidence="5" id="KW-1185">Reference proteome</keyword>
<keyword evidence="2" id="KW-0547">Nucleotide-binding</keyword>
<dbReference type="GO" id="GO:0000166">
    <property type="term" value="F:nucleotide binding"/>
    <property type="evidence" value="ECO:0007669"/>
    <property type="project" value="UniProtKB-KW"/>
</dbReference>
<dbReference type="PANTHER" id="PTHR11117">
    <property type="entry name" value="SUCCINYL-COA LIGASE SUBUNIT ALPHA"/>
    <property type="match status" value="1"/>
</dbReference>
<evidence type="ECO:0000313" key="4">
    <source>
        <dbReference type="EMBL" id="CCF84215.1"/>
    </source>
</evidence>
<dbReference type="Gene3D" id="3.40.50.261">
    <property type="entry name" value="Succinyl-CoA synthetase domains"/>
    <property type="match status" value="1"/>
</dbReference>
<dbReference type="GO" id="GO:0004776">
    <property type="term" value="F:succinate-CoA ligase (GDP-forming) activity"/>
    <property type="evidence" value="ECO:0007669"/>
    <property type="project" value="TreeGrafter"/>
</dbReference>
<feature type="domain" description="CoA-binding" evidence="3">
    <location>
        <begin position="4"/>
        <end position="100"/>
    </location>
</feature>
<dbReference type="RefSeq" id="WP_008478211.1">
    <property type="nucleotide sequence ID" value="NZ_CAGS01000248.1"/>
</dbReference>
<dbReference type="InterPro" id="IPR036291">
    <property type="entry name" value="NAD(P)-bd_dom_sf"/>
</dbReference>
<organism evidence="4 5">
    <name type="scientific">Nitrolancea hollandica Lb</name>
    <dbReference type="NCBI Taxonomy" id="1129897"/>
    <lineage>
        <taxon>Bacteria</taxon>
        <taxon>Pseudomonadati</taxon>
        <taxon>Thermomicrobiota</taxon>
        <taxon>Thermomicrobia</taxon>
        <taxon>Sphaerobacterales</taxon>
        <taxon>Sphaerobacterineae</taxon>
        <taxon>Sphaerobacteraceae</taxon>
        <taxon>Nitrolancea</taxon>
    </lineage>
</organism>
<evidence type="ECO:0000256" key="1">
    <source>
        <dbReference type="ARBA" id="ARBA00022598"/>
    </source>
</evidence>
<dbReference type="PANTHER" id="PTHR11117:SF2">
    <property type="entry name" value="SUCCINATE--COA LIGASE [ADP_GDP-FORMING] SUBUNIT ALPHA, MITOCHONDRIAL"/>
    <property type="match status" value="1"/>
</dbReference>
<evidence type="ECO:0000313" key="5">
    <source>
        <dbReference type="Proteomes" id="UP000004221"/>
    </source>
</evidence>
<dbReference type="InterPro" id="IPR016102">
    <property type="entry name" value="Succinyl-CoA_synth-like"/>
</dbReference>
<dbReference type="SUPFAM" id="SSF52210">
    <property type="entry name" value="Succinyl-CoA synthetase domains"/>
    <property type="match status" value="1"/>
</dbReference>
<sequence length="307" mass="31658">MSVLVSETTSVVVVGIDDPKVQATTRQMIVYGTRVVAGVAAGGAGPDVAGVPVYRTLAEAVNARQPNAAMISVSLAAVLDACLEALSHRIHLLVISTCGVPERATSLIADRAREAMVRVIGPGSGGIISPAVRVRIGTIGGDDPDRAFSPGRIGVITGGGEAAAGIGRVATTLRLGVSTAISTGADGLTTTSPARLLPLFESDRKTSGVVLDMKAIAGSGEAIAEMLRSRRYTKPLLVAASRLRPTVEPGAAHLLTTMNGTAQPDIESLRELGALIAERPGDLEQLLSLTFLSRPYLGNPLDAEDDR</sequence>
<protein>
    <submittedName>
        <fullName evidence="4">CoA-binding domain protein</fullName>
    </submittedName>
</protein>